<dbReference type="Pfam" id="PF01182">
    <property type="entry name" value="Glucosamine_iso"/>
    <property type="match status" value="1"/>
</dbReference>
<evidence type="ECO:0000256" key="2">
    <source>
        <dbReference type="ARBA" id="ARBA00002681"/>
    </source>
</evidence>
<protein>
    <recommendedName>
        <fullName evidence="6 7">6-phosphogluconolactonase</fullName>
        <shortName evidence="7">6PGL</shortName>
        <ecNumber evidence="5 7">3.1.1.31</ecNumber>
    </recommendedName>
</protein>
<dbReference type="InterPro" id="IPR037171">
    <property type="entry name" value="NagB/RpiA_transferase-like"/>
</dbReference>
<evidence type="ECO:0000256" key="6">
    <source>
        <dbReference type="ARBA" id="ARBA00020337"/>
    </source>
</evidence>
<evidence type="ECO:0000256" key="1">
    <source>
        <dbReference type="ARBA" id="ARBA00000832"/>
    </source>
</evidence>
<name>A0ABT8G5F8_9MICO</name>
<dbReference type="InterPro" id="IPR039104">
    <property type="entry name" value="6PGL"/>
</dbReference>
<accession>A0ABT8G5F8</accession>
<evidence type="ECO:0000256" key="4">
    <source>
        <dbReference type="ARBA" id="ARBA00010662"/>
    </source>
</evidence>
<proteinExistence type="inferred from homology"/>
<dbReference type="Gene3D" id="3.40.50.1360">
    <property type="match status" value="1"/>
</dbReference>
<evidence type="ECO:0000259" key="8">
    <source>
        <dbReference type="Pfam" id="PF01182"/>
    </source>
</evidence>
<dbReference type="GO" id="GO:0017057">
    <property type="term" value="F:6-phosphogluconolactonase activity"/>
    <property type="evidence" value="ECO:0007669"/>
    <property type="project" value="UniProtKB-EC"/>
</dbReference>
<comment type="function">
    <text evidence="2 7">Hydrolysis of 6-phosphogluconolactone to 6-phosphogluconate.</text>
</comment>
<comment type="pathway">
    <text evidence="3 7">Carbohydrate degradation; pentose phosphate pathway; D-ribulose 5-phosphate from D-glucose 6-phosphate (oxidative stage): step 2/3.</text>
</comment>
<keyword evidence="7 9" id="KW-0378">Hydrolase</keyword>
<dbReference type="RefSeq" id="WP_301130722.1">
    <property type="nucleotide sequence ID" value="NZ_JAUHPW010000001.1"/>
</dbReference>
<comment type="caution">
    <text evidence="9">The sequence shown here is derived from an EMBL/GenBank/DDBJ whole genome shotgun (WGS) entry which is preliminary data.</text>
</comment>
<comment type="similarity">
    <text evidence="4 7">Belongs to the glucosamine/galactosamine-6-phosphate isomerase family. 6-phosphogluconolactonase subfamily.</text>
</comment>
<keyword evidence="10" id="KW-1185">Reference proteome</keyword>
<gene>
    <name evidence="7 9" type="primary">pgl</name>
    <name evidence="9" type="ORF">QQX09_00350</name>
</gene>
<evidence type="ECO:0000313" key="10">
    <source>
        <dbReference type="Proteomes" id="UP001172728"/>
    </source>
</evidence>
<dbReference type="Proteomes" id="UP001172728">
    <property type="component" value="Unassembled WGS sequence"/>
</dbReference>
<feature type="domain" description="Glucosamine/galactosamine-6-phosphate isomerase" evidence="8">
    <location>
        <begin position="16"/>
        <end position="234"/>
    </location>
</feature>
<reference evidence="9" key="1">
    <citation type="submission" date="2023-06" db="EMBL/GenBank/DDBJ databases">
        <title>Sysu t00192.</title>
        <authorList>
            <person name="Gao L."/>
            <person name="Fang B.-Z."/>
            <person name="Li W.-J."/>
        </authorList>
    </citation>
    <scope>NUCLEOTIDE SEQUENCE</scope>
    <source>
        <strain evidence="9">SYSU T00192</strain>
    </source>
</reference>
<dbReference type="PANTHER" id="PTHR11054">
    <property type="entry name" value="6-PHOSPHOGLUCONOLACTONASE"/>
    <property type="match status" value="1"/>
</dbReference>
<dbReference type="NCBIfam" id="TIGR01198">
    <property type="entry name" value="pgl"/>
    <property type="match status" value="1"/>
</dbReference>
<organism evidence="9 10">
    <name type="scientific">Demequina litoralis</name>
    <dbReference type="NCBI Taxonomy" id="3051660"/>
    <lineage>
        <taxon>Bacteria</taxon>
        <taxon>Bacillati</taxon>
        <taxon>Actinomycetota</taxon>
        <taxon>Actinomycetes</taxon>
        <taxon>Micrococcales</taxon>
        <taxon>Demequinaceae</taxon>
        <taxon>Demequina</taxon>
    </lineage>
</organism>
<comment type="catalytic activity">
    <reaction evidence="1 7">
        <text>6-phospho-D-glucono-1,5-lactone + H2O = 6-phospho-D-gluconate + H(+)</text>
        <dbReference type="Rhea" id="RHEA:12556"/>
        <dbReference type="ChEBI" id="CHEBI:15377"/>
        <dbReference type="ChEBI" id="CHEBI:15378"/>
        <dbReference type="ChEBI" id="CHEBI:57955"/>
        <dbReference type="ChEBI" id="CHEBI:58759"/>
        <dbReference type="EC" id="3.1.1.31"/>
    </reaction>
</comment>
<dbReference type="PANTHER" id="PTHR11054:SF0">
    <property type="entry name" value="6-PHOSPHOGLUCONOLACTONASE"/>
    <property type="match status" value="1"/>
</dbReference>
<sequence length="244" mass="25127">MTGVSDHATRVVVHPSAEAVTDATAARLLVTLIDTLSVQDRADVVLTGGTVGIATLAAAARSPLASAIDWTSVHLWWGDERFVPAGDADRNEGQAQEALLGSLPLPEENIHRMGASSAFASAEEAAAAYADDIAAAGAPAWDVLMLGMGPDGHVASLFPGHAGYEARGSEAIAVHDSPKPPPTRVSLTLESIRRAKRVWIVAAGAAKADVVARSLHGDLELPAAAARGTAETLWLVDAEAVAKV</sequence>
<dbReference type="InterPro" id="IPR005900">
    <property type="entry name" value="6-phosphogluconolactonase_DevB"/>
</dbReference>
<dbReference type="InterPro" id="IPR006148">
    <property type="entry name" value="Glc/Gal-6P_isomerase"/>
</dbReference>
<dbReference type="EC" id="3.1.1.31" evidence="5 7"/>
<dbReference type="CDD" id="cd01400">
    <property type="entry name" value="6PGL"/>
    <property type="match status" value="1"/>
</dbReference>
<evidence type="ECO:0000256" key="7">
    <source>
        <dbReference type="RuleBase" id="RU365095"/>
    </source>
</evidence>
<evidence type="ECO:0000256" key="5">
    <source>
        <dbReference type="ARBA" id="ARBA00013198"/>
    </source>
</evidence>
<dbReference type="SUPFAM" id="SSF100950">
    <property type="entry name" value="NagB/RpiA/CoA transferase-like"/>
    <property type="match status" value="1"/>
</dbReference>
<evidence type="ECO:0000313" key="9">
    <source>
        <dbReference type="EMBL" id="MDN4474297.1"/>
    </source>
</evidence>
<dbReference type="EMBL" id="JAUHPW010000001">
    <property type="protein sequence ID" value="MDN4474297.1"/>
    <property type="molecule type" value="Genomic_DNA"/>
</dbReference>
<evidence type="ECO:0000256" key="3">
    <source>
        <dbReference type="ARBA" id="ARBA00004961"/>
    </source>
</evidence>